<organism evidence="3 4">
    <name type="scientific">Planctomicrobium piriforme</name>
    <dbReference type="NCBI Taxonomy" id="1576369"/>
    <lineage>
        <taxon>Bacteria</taxon>
        <taxon>Pseudomonadati</taxon>
        <taxon>Planctomycetota</taxon>
        <taxon>Planctomycetia</taxon>
        <taxon>Planctomycetales</taxon>
        <taxon>Planctomycetaceae</taxon>
        <taxon>Planctomicrobium</taxon>
    </lineage>
</organism>
<reference evidence="4" key="1">
    <citation type="submission" date="2016-10" db="EMBL/GenBank/DDBJ databases">
        <authorList>
            <person name="Varghese N."/>
            <person name="Submissions S."/>
        </authorList>
    </citation>
    <scope>NUCLEOTIDE SEQUENCE [LARGE SCALE GENOMIC DNA]</scope>
    <source>
        <strain evidence="4">DSM 26348</strain>
    </source>
</reference>
<dbReference type="GO" id="GO:0016491">
    <property type="term" value="F:oxidoreductase activity"/>
    <property type="evidence" value="ECO:0007669"/>
    <property type="project" value="UniProtKB-KW"/>
</dbReference>
<gene>
    <name evidence="3" type="ORF">SAMN05421753_1079</name>
</gene>
<dbReference type="STRING" id="1576369.SAMN05421753_1079"/>
<dbReference type="Pfam" id="PF01494">
    <property type="entry name" value="FAD_binding_3"/>
    <property type="match status" value="1"/>
</dbReference>
<sequence>MSSSSFDADLLILGGGPAGCAAAITAAMAGVTTILLERESFPRQAPGESVHPGVQALFRQLGIESEVLAADFLRHPGHVVQAGGHEQYFPFGADDTGPWLGFQLWRAEFDAILLARSTAAGVSVIRPRQATGLLFENGEIVGVETLHGAFRTRFVVVATGRRRSVARCLNLDWDRRGPVRRAWYGYAMGNCPARAEIPALSTDAAGWTWVARVRPNIFAWTRLNFDASRPSPVWLPAELATLKPLAPTLGADVSWEVVRKPAGAGYFLVGDAAAVLDPAAGHGILKGLMSGIFVGHLVAEILGGAISASAAADAYSSWVHEWFRRDVAELDARYSRFGASRSNDSIEPAHGNVG</sequence>
<dbReference type="InterPro" id="IPR036188">
    <property type="entry name" value="FAD/NAD-bd_sf"/>
</dbReference>
<dbReference type="PRINTS" id="PR00420">
    <property type="entry name" value="RNGMNOXGNASE"/>
</dbReference>
<dbReference type="InterPro" id="IPR050816">
    <property type="entry name" value="Flavin-dep_Halogenase_NPB"/>
</dbReference>
<dbReference type="EMBL" id="FOQD01000007">
    <property type="protein sequence ID" value="SFI23256.1"/>
    <property type="molecule type" value="Genomic_DNA"/>
</dbReference>
<dbReference type="GO" id="GO:0071949">
    <property type="term" value="F:FAD binding"/>
    <property type="evidence" value="ECO:0007669"/>
    <property type="project" value="InterPro"/>
</dbReference>
<dbReference type="PANTHER" id="PTHR43747">
    <property type="entry name" value="FAD-BINDING PROTEIN"/>
    <property type="match status" value="1"/>
</dbReference>
<dbReference type="RefSeq" id="WP_175517333.1">
    <property type="nucleotide sequence ID" value="NZ_FOQD01000007.1"/>
</dbReference>
<name>A0A1I3GIG3_9PLAN</name>
<dbReference type="AlphaFoldDB" id="A0A1I3GIG3"/>
<protein>
    <submittedName>
        <fullName evidence="3">Dehydrogenase (Flavoprotein)</fullName>
    </submittedName>
</protein>
<keyword evidence="4" id="KW-1185">Reference proteome</keyword>
<dbReference type="SUPFAM" id="SSF51905">
    <property type="entry name" value="FAD/NAD(P)-binding domain"/>
    <property type="match status" value="1"/>
</dbReference>
<dbReference type="Proteomes" id="UP000199518">
    <property type="component" value="Unassembled WGS sequence"/>
</dbReference>
<accession>A0A1I3GIG3</accession>
<evidence type="ECO:0000313" key="4">
    <source>
        <dbReference type="Proteomes" id="UP000199518"/>
    </source>
</evidence>
<dbReference type="InterPro" id="IPR002938">
    <property type="entry name" value="FAD-bd"/>
</dbReference>
<proteinExistence type="predicted"/>
<dbReference type="PANTHER" id="PTHR43747:SF5">
    <property type="entry name" value="FAD-BINDING DOMAIN-CONTAINING PROTEIN"/>
    <property type="match status" value="1"/>
</dbReference>
<dbReference type="Gene3D" id="3.50.50.60">
    <property type="entry name" value="FAD/NAD(P)-binding domain"/>
    <property type="match status" value="1"/>
</dbReference>
<evidence type="ECO:0000256" key="1">
    <source>
        <dbReference type="ARBA" id="ARBA00023002"/>
    </source>
</evidence>
<evidence type="ECO:0000259" key="2">
    <source>
        <dbReference type="Pfam" id="PF01494"/>
    </source>
</evidence>
<feature type="domain" description="FAD-binding" evidence="2">
    <location>
        <begin position="8"/>
        <end position="177"/>
    </location>
</feature>
<keyword evidence="1" id="KW-0560">Oxidoreductase</keyword>
<evidence type="ECO:0000313" key="3">
    <source>
        <dbReference type="EMBL" id="SFI23256.1"/>
    </source>
</evidence>